<sequence>MSIAAQAESMTFNPADPSAGPWPELKPLASSHQPVEPFDEALLPEAFRGWVMDAAERIQCPPDYIAVSIMVAASSVIGRKRTIQPKRRDDWRVVPNLWGAIVGRPGMMKSPAIKAGLMFLNRLAAQARKEYEEAKQEHDIDLEVAELALRDAKEKAKREAGKGNLEAARDKLADAQRAADLPAPTVRRPIVNDTTVEALGEILIDNPYGTLAFRDELVGLLKSLEKDGQEGARTFYLQAFDGDQDYAFDRIGRGKNLHIPAVCLSLLGGIQPSKLRNYVRDAVTGSGGDDGLIQRFGMMVYPDTPRGWQNVDRWPDNEAKARAAEVFERLEAIEPEDDDEGHVKCLRFDDEALEMFVEWHTEFEHMLRSDGLHPALESHFSKYRKLVPALAAVCALVDERDELVSATDLGRAIAWSEYLRSHAERIYAEGGNQTIENAKTIAGHIRRGNLQDGFTASEVRRRGWTGLSSSQAVDDALETLEDHGHIRAQRTDSGSSGRPTVRHWINPAAMSAKERA</sequence>
<dbReference type="EMBL" id="CP046415">
    <property type="protein sequence ID" value="QGT78407.1"/>
    <property type="molecule type" value="Genomic_DNA"/>
</dbReference>
<evidence type="ECO:0000313" key="4">
    <source>
        <dbReference type="Proteomes" id="UP000427716"/>
    </source>
</evidence>
<dbReference type="RefSeq" id="WP_156573808.1">
    <property type="nucleotide sequence ID" value="NZ_CP046415.1"/>
</dbReference>
<evidence type="ECO:0000313" key="3">
    <source>
        <dbReference type="EMBL" id="QGT78407.1"/>
    </source>
</evidence>
<feature type="coiled-coil region" evidence="1">
    <location>
        <begin position="117"/>
        <end position="178"/>
    </location>
</feature>
<evidence type="ECO:0000256" key="2">
    <source>
        <dbReference type="SAM" id="MobiDB-lite"/>
    </source>
</evidence>
<dbReference type="KEGG" id="ghl:GM160_05570"/>
<dbReference type="Pfam" id="PF13148">
    <property type="entry name" value="DUF3987"/>
    <property type="match status" value="1"/>
</dbReference>
<organism evidence="3 4">
    <name type="scientific">Guyparkeria halophila</name>
    <dbReference type="NCBI Taxonomy" id="47960"/>
    <lineage>
        <taxon>Bacteria</taxon>
        <taxon>Pseudomonadati</taxon>
        <taxon>Pseudomonadota</taxon>
        <taxon>Gammaproteobacteria</taxon>
        <taxon>Chromatiales</taxon>
        <taxon>Thioalkalibacteraceae</taxon>
        <taxon>Guyparkeria</taxon>
    </lineage>
</organism>
<name>A0A6I6D2M4_9GAMM</name>
<evidence type="ECO:0000256" key="1">
    <source>
        <dbReference type="SAM" id="Coils"/>
    </source>
</evidence>
<keyword evidence="1" id="KW-0175">Coiled coil</keyword>
<feature type="region of interest" description="Disordered" evidence="2">
    <location>
        <begin position="1"/>
        <end position="31"/>
    </location>
</feature>
<dbReference type="InterPro" id="IPR025048">
    <property type="entry name" value="DUF3987"/>
</dbReference>
<accession>A0A6I6D2M4</accession>
<gene>
    <name evidence="3" type="ORF">GM160_05570</name>
</gene>
<keyword evidence="4" id="KW-1185">Reference proteome</keyword>
<dbReference type="Proteomes" id="UP000427716">
    <property type="component" value="Chromosome"/>
</dbReference>
<dbReference type="AlphaFoldDB" id="A0A6I6D2M4"/>
<proteinExistence type="predicted"/>
<protein>
    <submittedName>
        <fullName evidence="3">DUF3987 domain-containing protein</fullName>
    </submittedName>
</protein>
<reference evidence="3 4" key="1">
    <citation type="submission" date="2019-11" db="EMBL/GenBank/DDBJ databases">
        <authorList>
            <person name="Zhang J."/>
            <person name="Sun C."/>
        </authorList>
    </citation>
    <scope>NUCLEOTIDE SEQUENCE [LARGE SCALE GENOMIC DNA]</scope>
    <source>
        <strain evidence="4">sp2</strain>
    </source>
</reference>